<feature type="domain" description="3-deoxy-D-manno-octulosonic-acid transferase N-terminal" evidence="10">
    <location>
        <begin position="34"/>
        <end position="216"/>
    </location>
</feature>
<evidence type="ECO:0000256" key="7">
    <source>
        <dbReference type="PIRSR" id="PIRSR639901-1"/>
    </source>
</evidence>
<dbReference type="GO" id="GO:0009244">
    <property type="term" value="P:lipopolysaccharide core region biosynthetic process"/>
    <property type="evidence" value="ECO:0007669"/>
    <property type="project" value="UniProtKB-UniRule"/>
</dbReference>
<comment type="subcellular location">
    <subcellularLocation>
        <location evidence="9">Cell membrane</location>
    </subcellularLocation>
</comment>
<feature type="site" description="Transition state stabilizer" evidence="8">
    <location>
        <position position="213"/>
    </location>
</feature>
<dbReference type="InterPro" id="IPR039901">
    <property type="entry name" value="Kdotransferase"/>
</dbReference>
<dbReference type="InterPro" id="IPR007507">
    <property type="entry name" value="Glycos_transf_N"/>
</dbReference>
<dbReference type="InterPro" id="IPR038107">
    <property type="entry name" value="Glycos_transf_N_sf"/>
</dbReference>
<dbReference type="EMBL" id="JAUSVL010000001">
    <property type="protein sequence ID" value="MDQ0289738.1"/>
    <property type="molecule type" value="Genomic_DNA"/>
</dbReference>
<evidence type="ECO:0000256" key="6">
    <source>
        <dbReference type="ARBA" id="ARBA00049183"/>
    </source>
</evidence>
<reference evidence="11" key="1">
    <citation type="submission" date="2023-07" db="EMBL/GenBank/DDBJ databases">
        <title>Genomic Encyclopedia of Type Strains, Phase IV (KMG-IV): sequencing the most valuable type-strain genomes for metagenomic binning, comparative biology and taxonomic classification.</title>
        <authorList>
            <person name="Goeker M."/>
        </authorList>
    </citation>
    <scope>NUCLEOTIDE SEQUENCE</scope>
    <source>
        <strain evidence="11">DSM 24202</strain>
    </source>
</reference>
<gene>
    <name evidence="11" type="ORF">J3R75_001845</name>
</gene>
<evidence type="ECO:0000256" key="1">
    <source>
        <dbReference type="ARBA" id="ARBA00004713"/>
    </source>
</evidence>
<feature type="site" description="Transition state stabilizer" evidence="8">
    <location>
        <position position="135"/>
    </location>
</feature>
<comment type="similarity">
    <text evidence="9">Belongs to the glycosyltransferase group 1 family.</text>
</comment>
<dbReference type="GO" id="GO:0043842">
    <property type="term" value="F:Kdo transferase activity"/>
    <property type="evidence" value="ECO:0007669"/>
    <property type="project" value="UniProtKB-EC"/>
</dbReference>
<evidence type="ECO:0000259" key="10">
    <source>
        <dbReference type="Pfam" id="PF04413"/>
    </source>
</evidence>
<comment type="caution">
    <text evidence="11">The sequence shown here is derived from an EMBL/GenBank/DDBJ whole genome shotgun (WGS) entry which is preliminary data.</text>
</comment>
<dbReference type="GO" id="GO:0005886">
    <property type="term" value="C:plasma membrane"/>
    <property type="evidence" value="ECO:0007669"/>
    <property type="project" value="UniProtKB-SubCell"/>
</dbReference>
<dbReference type="GO" id="GO:0009245">
    <property type="term" value="P:lipid A biosynthetic process"/>
    <property type="evidence" value="ECO:0007669"/>
    <property type="project" value="TreeGrafter"/>
</dbReference>
<protein>
    <recommendedName>
        <fullName evidence="3 9">3-deoxy-D-manno-octulosonic acid transferase</fullName>
        <shortName evidence="9">Kdo transferase</shortName>
        <ecNumber evidence="2 9">2.4.99.12</ecNumber>
    </recommendedName>
    <alternativeName>
        <fullName evidence="5 9">Lipid IV(A) 3-deoxy-D-manno-octulosonic acid transferase</fullName>
    </alternativeName>
</protein>
<organism evidence="11 12">
    <name type="scientific">Oligosphaera ethanolica</name>
    <dbReference type="NCBI Taxonomy" id="760260"/>
    <lineage>
        <taxon>Bacteria</taxon>
        <taxon>Pseudomonadati</taxon>
        <taxon>Lentisphaerota</taxon>
        <taxon>Oligosphaeria</taxon>
        <taxon>Oligosphaerales</taxon>
        <taxon>Oligosphaeraceae</taxon>
        <taxon>Oligosphaera</taxon>
    </lineage>
</organism>
<keyword evidence="9" id="KW-1003">Cell membrane</keyword>
<feature type="transmembrane region" description="Helical" evidence="9">
    <location>
        <begin position="7"/>
        <end position="24"/>
    </location>
</feature>
<dbReference type="Gene3D" id="3.40.50.11720">
    <property type="entry name" value="3-Deoxy-D-manno-octulosonic-acid transferase, N-terminal domain"/>
    <property type="match status" value="1"/>
</dbReference>
<comment type="pathway">
    <text evidence="1 9">Bacterial outer membrane biogenesis; LPS core biosynthesis.</text>
</comment>
<evidence type="ECO:0000313" key="12">
    <source>
        <dbReference type="Proteomes" id="UP001238163"/>
    </source>
</evidence>
<keyword evidence="11" id="KW-0328">Glycosyltransferase</keyword>
<accession>A0AAE4AP92</accession>
<evidence type="ECO:0000256" key="3">
    <source>
        <dbReference type="ARBA" id="ARBA00019077"/>
    </source>
</evidence>
<dbReference type="AlphaFoldDB" id="A0AAE4AP92"/>
<evidence type="ECO:0000256" key="2">
    <source>
        <dbReference type="ARBA" id="ARBA00012621"/>
    </source>
</evidence>
<evidence type="ECO:0000256" key="8">
    <source>
        <dbReference type="PIRSR" id="PIRSR639901-2"/>
    </source>
</evidence>
<dbReference type="Gene3D" id="3.40.50.2000">
    <property type="entry name" value="Glycogen Phosphorylase B"/>
    <property type="match status" value="1"/>
</dbReference>
<proteinExistence type="inferred from homology"/>
<dbReference type="PANTHER" id="PTHR42755">
    <property type="entry name" value="3-DEOXY-MANNO-OCTULOSONATE CYTIDYLYLTRANSFERASE"/>
    <property type="match status" value="1"/>
</dbReference>
<feature type="active site" description="Proton acceptor" evidence="7">
    <location>
        <position position="65"/>
    </location>
</feature>
<evidence type="ECO:0000313" key="11">
    <source>
        <dbReference type="EMBL" id="MDQ0289738.1"/>
    </source>
</evidence>
<keyword evidence="9" id="KW-0448">Lipopolysaccharide biosynthesis</keyword>
<dbReference type="RefSeq" id="WP_307261192.1">
    <property type="nucleotide sequence ID" value="NZ_JAUSVL010000001.1"/>
</dbReference>
<keyword evidence="9" id="KW-0472">Membrane</keyword>
<evidence type="ECO:0000256" key="5">
    <source>
        <dbReference type="ARBA" id="ARBA00031445"/>
    </source>
</evidence>
<name>A0AAE4AP92_9BACT</name>
<sequence length="437" mass="49089">MLLIYNIVFPIIFLCYLPFYIVHLRRRGGLSADYWQRFGFFSKDRAVALKALDNAVWIHAVSVGETVAALTFIRRWRERRPNEPMVFSCGTATAFATAAKKLPPGVELIYCPMDFFWAVRRALGLIRPRLLVIFEVEIWPNLILMAKKRGAQVVLVNGRMSDKSSQGYARWRGIFKPIFDAFAAICVQTPSDGERIARVIGQDSRIHVCDTMKFDQVPDVVNRDLHPLFEQCFGAGERVVFTAGSTHSGEEELVCRAYKALRQDFPQLRLVLVPRHHERSNEVEEVLRAEQLSWRLLQPAPGSKVADGPVDVLVVNTTGELMNFYGASDIAYVGKSLAGQTGGHNIIEPAIFGKAILHGAHMENFRAVAALFQEHHAAIEVQQDEDFTPALRRLLANPAEREALGSAARKLVDRYRGAIDRTLDQIEAICPQLPPTK</sequence>
<dbReference type="Pfam" id="PF04413">
    <property type="entry name" value="Glycos_transf_N"/>
    <property type="match status" value="1"/>
</dbReference>
<dbReference type="PANTHER" id="PTHR42755:SF1">
    <property type="entry name" value="3-DEOXY-D-MANNO-OCTULOSONIC ACID TRANSFERASE, MITOCHONDRIAL-RELATED"/>
    <property type="match status" value="1"/>
</dbReference>
<dbReference type="EC" id="2.4.99.12" evidence="2 9"/>
<keyword evidence="4 9" id="KW-0808">Transferase</keyword>
<comment type="function">
    <text evidence="9">Involved in lipopolysaccharide (LPS) biosynthesis. Catalyzes the transfer of 3-deoxy-D-manno-octulosonate (Kdo) residue(s) from CMP-Kdo to lipid IV(A), the tetraacyldisaccharide-1,4'-bisphosphate precursor of lipid A.</text>
</comment>
<dbReference type="Proteomes" id="UP001238163">
    <property type="component" value="Unassembled WGS sequence"/>
</dbReference>
<comment type="catalytic activity">
    <reaction evidence="6 9">
        <text>lipid IVA (E. coli) + CMP-3-deoxy-beta-D-manno-octulosonate = alpha-Kdo-(2-&gt;6)-lipid IVA (E. coli) + CMP + H(+)</text>
        <dbReference type="Rhea" id="RHEA:28066"/>
        <dbReference type="ChEBI" id="CHEBI:15378"/>
        <dbReference type="ChEBI" id="CHEBI:58603"/>
        <dbReference type="ChEBI" id="CHEBI:60364"/>
        <dbReference type="ChEBI" id="CHEBI:60377"/>
        <dbReference type="ChEBI" id="CHEBI:85987"/>
        <dbReference type="EC" id="2.4.99.12"/>
    </reaction>
</comment>
<dbReference type="SUPFAM" id="SSF53756">
    <property type="entry name" value="UDP-Glycosyltransferase/glycogen phosphorylase"/>
    <property type="match status" value="1"/>
</dbReference>
<keyword evidence="9" id="KW-1133">Transmembrane helix</keyword>
<keyword evidence="12" id="KW-1185">Reference proteome</keyword>
<keyword evidence="9" id="KW-0812">Transmembrane</keyword>
<evidence type="ECO:0000256" key="9">
    <source>
        <dbReference type="RuleBase" id="RU365103"/>
    </source>
</evidence>
<evidence type="ECO:0000256" key="4">
    <source>
        <dbReference type="ARBA" id="ARBA00022679"/>
    </source>
</evidence>